<feature type="transmembrane region" description="Helical" evidence="1">
    <location>
        <begin position="166"/>
        <end position="188"/>
    </location>
</feature>
<dbReference type="EMBL" id="BAVS01000062">
    <property type="protein sequence ID" value="GAE95457.1"/>
    <property type="molecule type" value="Genomic_DNA"/>
</dbReference>
<dbReference type="AlphaFoldDB" id="W4VQF9"/>
<proteinExistence type="predicted"/>
<dbReference type="STRING" id="1298598.JCM21714_4701"/>
<keyword evidence="1" id="KW-0812">Transmembrane</keyword>
<accession>W4VQF9</accession>
<reference evidence="2 3" key="1">
    <citation type="journal article" date="2014" name="Genome Announc.">
        <title>Draft Genome Sequence of the Boron-Tolerant and Moderately Halotolerant Bacterium Gracilibacillus boraciitolerans JCM 21714T.</title>
        <authorList>
            <person name="Ahmed I."/>
            <person name="Oshima K."/>
            <person name="Suda W."/>
            <person name="Kitamura K."/>
            <person name="Iida T."/>
            <person name="Ohmori Y."/>
            <person name="Fujiwara T."/>
            <person name="Hattori M."/>
            <person name="Ohkuma M."/>
        </authorList>
    </citation>
    <scope>NUCLEOTIDE SEQUENCE [LARGE SCALE GENOMIC DNA]</scope>
    <source>
        <strain evidence="2 3">JCM 21714</strain>
    </source>
</reference>
<feature type="transmembrane region" description="Helical" evidence="1">
    <location>
        <begin position="19"/>
        <end position="40"/>
    </location>
</feature>
<keyword evidence="3" id="KW-1185">Reference proteome</keyword>
<comment type="caution">
    <text evidence="2">The sequence shown here is derived from an EMBL/GenBank/DDBJ whole genome shotgun (WGS) entry which is preliminary data.</text>
</comment>
<protein>
    <recommendedName>
        <fullName evidence="4">Yip1 domain-containing protein</fullName>
    </recommendedName>
</protein>
<name>W4VQF9_9BACI</name>
<keyword evidence="1" id="KW-1133">Transmembrane helix</keyword>
<organism evidence="2 3">
    <name type="scientific">Gracilibacillus boraciitolerans JCM 21714</name>
    <dbReference type="NCBI Taxonomy" id="1298598"/>
    <lineage>
        <taxon>Bacteria</taxon>
        <taxon>Bacillati</taxon>
        <taxon>Bacillota</taxon>
        <taxon>Bacilli</taxon>
        <taxon>Bacillales</taxon>
        <taxon>Bacillaceae</taxon>
        <taxon>Gracilibacillus</taxon>
    </lineage>
</organism>
<sequence>MVAVTKDTILLKPSYSIPLLIVVIVLSTYVQFGNVLNLAIDNEIVSQDIMSTVENSKGGLLFLISFVFQLFIMFPYLILETITVYFAAFMAYKQRWELRTFFFTSVEATIVTMTLNLILSFTILSLFDNFNLQDLIIIYLVINLLKPILVYYLLTYKKILHFKLSGLLMIYVFTFIVIFSPGLIFLVLL</sequence>
<evidence type="ECO:0000313" key="3">
    <source>
        <dbReference type="Proteomes" id="UP000019102"/>
    </source>
</evidence>
<feature type="transmembrane region" description="Helical" evidence="1">
    <location>
        <begin position="100"/>
        <end position="124"/>
    </location>
</feature>
<evidence type="ECO:0000313" key="2">
    <source>
        <dbReference type="EMBL" id="GAE95457.1"/>
    </source>
</evidence>
<keyword evidence="1" id="KW-0472">Membrane</keyword>
<evidence type="ECO:0008006" key="4">
    <source>
        <dbReference type="Google" id="ProtNLM"/>
    </source>
</evidence>
<gene>
    <name evidence="2" type="ORF">JCM21714_4701</name>
</gene>
<dbReference type="RefSeq" id="WP_035726349.1">
    <property type="nucleotide sequence ID" value="NZ_BAVS01000062.1"/>
</dbReference>
<feature type="transmembrane region" description="Helical" evidence="1">
    <location>
        <begin position="136"/>
        <end position="154"/>
    </location>
</feature>
<feature type="transmembrane region" description="Helical" evidence="1">
    <location>
        <begin position="60"/>
        <end position="88"/>
    </location>
</feature>
<evidence type="ECO:0000256" key="1">
    <source>
        <dbReference type="SAM" id="Phobius"/>
    </source>
</evidence>
<dbReference type="Proteomes" id="UP000019102">
    <property type="component" value="Unassembled WGS sequence"/>
</dbReference>